<evidence type="ECO:0000256" key="1">
    <source>
        <dbReference type="SAM" id="MobiDB-lite"/>
    </source>
</evidence>
<comment type="caution">
    <text evidence="2">The sequence shown here is derived from an EMBL/GenBank/DDBJ whole genome shotgun (WGS) entry which is preliminary data.</text>
</comment>
<evidence type="ECO:0000313" key="3">
    <source>
        <dbReference type="Proteomes" id="UP001172155"/>
    </source>
</evidence>
<name>A0AA40K9Q8_9PEZI</name>
<keyword evidence="3" id="KW-1185">Reference proteome</keyword>
<dbReference type="Proteomes" id="UP001172155">
    <property type="component" value="Unassembled WGS sequence"/>
</dbReference>
<gene>
    <name evidence="2" type="ORF">B0T18DRAFT_401700</name>
</gene>
<organism evidence="2 3">
    <name type="scientific">Schizothecium vesticola</name>
    <dbReference type="NCBI Taxonomy" id="314040"/>
    <lineage>
        <taxon>Eukaryota</taxon>
        <taxon>Fungi</taxon>
        <taxon>Dikarya</taxon>
        <taxon>Ascomycota</taxon>
        <taxon>Pezizomycotina</taxon>
        <taxon>Sordariomycetes</taxon>
        <taxon>Sordariomycetidae</taxon>
        <taxon>Sordariales</taxon>
        <taxon>Schizotheciaceae</taxon>
        <taxon>Schizothecium</taxon>
    </lineage>
</organism>
<dbReference type="EMBL" id="JAUKUD010000002">
    <property type="protein sequence ID" value="KAK0751080.1"/>
    <property type="molecule type" value="Genomic_DNA"/>
</dbReference>
<sequence>MRRLMERRVSGCGGCRMRTRESGLPRLSSCRPCHVSARPRSTEAELRERREDFVEETQPGRRWRQRSGGGMDRRLTRCKACFPSQRNDDTWQRQYQRPSRIFVGNSWYCPETNKQK</sequence>
<protein>
    <submittedName>
        <fullName evidence="2">Uncharacterized protein</fullName>
    </submittedName>
</protein>
<dbReference type="AlphaFoldDB" id="A0AA40K9Q8"/>
<proteinExistence type="predicted"/>
<evidence type="ECO:0000313" key="2">
    <source>
        <dbReference type="EMBL" id="KAK0751080.1"/>
    </source>
</evidence>
<feature type="region of interest" description="Disordered" evidence="1">
    <location>
        <begin position="41"/>
        <end position="71"/>
    </location>
</feature>
<accession>A0AA40K9Q8</accession>
<reference evidence="2" key="1">
    <citation type="submission" date="2023-06" db="EMBL/GenBank/DDBJ databases">
        <title>Genome-scale phylogeny and comparative genomics of the fungal order Sordariales.</title>
        <authorList>
            <consortium name="Lawrence Berkeley National Laboratory"/>
            <person name="Hensen N."/>
            <person name="Bonometti L."/>
            <person name="Westerberg I."/>
            <person name="Brannstrom I.O."/>
            <person name="Guillou S."/>
            <person name="Cros-Aarteil S."/>
            <person name="Calhoun S."/>
            <person name="Haridas S."/>
            <person name="Kuo A."/>
            <person name="Mondo S."/>
            <person name="Pangilinan J."/>
            <person name="Riley R."/>
            <person name="LaButti K."/>
            <person name="Andreopoulos B."/>
            <person name="Lipzen A."/>
            <person name="Chen C."/>
            <person name="Yanf M."/>
            <person name="Daum C."/>
            <person name="Ng V."/>
            <person name="Clum A."/>
            <person name="Steindorff A."/>
            <person name="Ohm R."/>
            <person name="Martin F."/>
            <person name="Silar P."/>
            <person name="Natvig D."/>
            <person name="Lalanne C."/>
            <person name="Gautier V."/>
            <person name="Ament-velasquez S.L."/>
            <person name="Kruys A."/>
            <person name="Hutchinson M.I."/>
            <person name="Powell A.J."/>
            <person name="Barry K."/>
            <person name="Miller A.N."/>
            <person name="Grigoriev I.V."/>
            <person name="Debuchy R."/>
            <person name="Gladieux P."/>
            <person name="Thoren M.H."/>
            <person name="Johannesson H."/>
        </authorList>
    </citation>
    <scope>NUCLEOTIDE SEQUENCE</scope>
    <source>
        <strain evidence="2">SMH3187-1</strain>
    </source>
</reference>
<feature type="compositionally biased region" description="Basic and acidic residues" evidence="1">
    <location>
        <begin position="41"/>
        <end position="52"/>
    </location>
</feature>